<reference evidence="2 3" key="1">
    <citation type="journal article" date="2024" name="Plant Biotechnol. J.">
        <title>Dendrobium thyrsiflorum genome and its molecular insights into genes involved in important horticultural traits.</title>
        <authorList>
            <person name="Chen B."/>
            <person name="Wang J.Y."/>
            <person name="Zheng P.J."/>
            <person name="Li K.L."/>
            <person name="Liang Y.M."/>
            <person name="Chen X.F."/>
            <person name="Zhang C."/>
            <person name="Zhao X."/>
            <person name="He X."/>
            <person name="Zhang G.Q."/>
            <person name="Liu Z.J."/>
            <person name="Xu Q."/>
        </authorList>
    </citation>
    <scope>NUCLEOTIDE SEQUENCE [LARGE SCALE GENOMIC DNA]</scope>
    <source>
        <strain evidence="2">GZMU011</strain>
    </source>
</reference>
<name>A0ABD0UBN3_DENTH</name>
<dbReference type="Pfam" id="PF13966">
    <property type="entry name" value="zf-RVT"/>
    <property type="match status" value="1"/>
</dbReference>
<dbReference type="EMBL" id="JANQDX010000016">
    <property type="protein sequence ID" value="KAL0910113.1"/>
    <property type="molecule type" value="Genomic_DNA"/>
</dbReference>
<evidence type="ECO:0000313" key="3">
    <source>
        <dbReference type="Proteomes" id="UP001552299"/>
    </source>
</evidence>
<protein>
    <recommendedName>
        <fullName evidence="1">Reverse transcriptase zinc-binding domain-containing protein</fullName>
    </recommendedName>
</protein>
<feature type="domain" description="Reverse transcriptase zinc-binding" evidence="1">
    <location>
        <begin position="77"/>
        <end position="143"/>
    </location>
</feature>
<dbReference type="AlphaFoldDB" id="A0ABD0UBN3"/>
<organism evidence="2 3">
    <name type="scientific">Dendrobium thyrsiflorum</name>
    <name type="common">Pinecone-like raceme dendrobium</name>
    <name type="synonym">Orchid</name>
    <dbReference type="NCBI Taxonomy" id="117978"/>
    <lineage>
        <taxon>Eukaryota</taxon>
        <taxon>Viridiplantae</taxon>
        <taxon>Streptophyta</taxon>
        <taxon>Embryophyta</taxon>
        <taxon>Tracheophyta</taxon>
        <taxon>Spermatophyta</taxon>
        <taxon>Magnoliopsida</taxon>
        <taxon>Liliopsida</taxon>
        <taxon>Asparagales</taxon>
        <taxon>Orchidaceae</taxon>
        <taxon>Epidendroideae</taxon>
        <taxon>Malaxideae</taxon>
        <taxon>Dendrobiinae</taxon>
        <taxon>Dendrobium</taxon>
    </lineage>
</organism>
<accession>A0ABD0UBN3</accession>
<dbReference type="InterPro" id="IPR026960">
    <property type="entry name" value="RVT-Znf"/>
</dbReference>
<comment type="caution">
    <text evidence="2">The sequence shown here is derived from an EMBL/GenBank/DDBJ whole genome shotgun (WGS) entry which is preliminary data.</text>
</comment>
<evidence type="ECO:0000259" key="1">
    <source>
        <dbReference type="Pfam" id="PF13966"/>
    </source>
</evidence>
<keyword evidence="3" id="KW-1185">Reference proteome</keyword>
<sequence>MATFVVVFEDDDTTLDFFIQVGRWNMGKLILFFGKDLVDLISNIQICQEPEMDVLELKRNLSGKTISALIREEAVMKEDELDPIAWIHKMKLNAMVELFIWRLCKGAIPTTDFVLKRKLATSNICPRGCGVVEDVDHVTTSCSKLLSGGDNKNVIHFLHNMYSKEKKDGGSFEEVDFSFLKQWNNVLGQSHVSKQSKYIKAKSSLRNLTKRSTPDLPTKPELVPHARLHCRGQGRQKQSKRFTTIASTADCPTVLDQRETVAAAGGATVAVQAATRRDRVIRVMGQQAGGVGNATERLDGSMRCDATRAAWAGGQAGQNRHVTQTD</sequence>
<dbReference type="Proteomes" id="UP001552299">
    <property type="component" value="Unassembled WGS sequence"/>
</dbReference>
<gene>
    <name evidence="2" type="ORF">M5K25_021053</name>
</gene>
<evidence type="ECO:0000313" key="2">
    <source>
        <dbReference type="EMBL" id="KAL0910113.1"/>
    </source>
</evidence>
<proteinExistence type="predicted"/>